<proteinExistence type="predicted"/>
<evidence type="ECO:0000313" key="5">
    <source>
        <dbReference type="EMBL" id="KAK3857534.1"/>
    </source>
</evidence>
<reference evidence="5" key="1">
    <citation type="submission" date="2023-10" db="EMBL/GenBank/DDBJ databases">
        <title>Genome assemblies of two species of porcelain crab, Petrolisthes cinctipes and Petrolisthes manimaculis (Anomura: Porcellanidae).</title>
        <authorList>
            <person name="Angst P."/>
        </authorList>
    </citation>
    <scope>NUCLEOTIDE SEQUENCE</scope>
    <source>
        <strain evidence="5">PB745_01</strain>
        <tissue evidence="5">Gill</tissue>
    </source>
</reference>
<comment type="caution">
    <text evidence="5">The sequence shown here is derived from an EMBL/GenBank/DDBJ whole genome shotgun (WGS) entry which is preliminary data.</text>
</comment>
<keyword evidence="6" id="KW-1185">Reference proteome</keyword>
<dbReference type="InterPro" id="IPR040092">
    <property type="entry name" value="TBRG1"/>
</dbReference>
<dbReference type="PANTHER" id="PTHR22715">
    <property type="entry name" value="TRANSFORMING GROWTH FACTOR BETA REGULATED GENE 1"/>
    <property type="match status" value="1"/>
</dbReference>
<dbReference type="PROSITE" id="PS51542">
    <property type="entry name" value="FYRN"/>
    <property type="match status" value="1"/>
</dbReference>
<dbReference type="Pfam" id="PF24237">
    <property type="entry name" value="INO80E"/>
    <property type="match status" value="1"/>
</dbReference>
<dbReference type="EMBL" id="JAWQEG010005586">
    <property type="protein sequence ID" value="KAK3857534.1"/>
    <property type="molecule type" value="Genomic_DNA"/>
</dbReference>
<keyword evidence="2" id="KW-0539">Nucleus</keyword>
<evidence type="ECO:0000313" key="6">
    <source>
        <dbReference type="Proteomes" id="UP001286313"/>
    </source>
</evidence>
<dbReference type="SMART" id="SM00542">
    <property type="entry name" value="FYRC"/>
    <property type="match status" value="1"/>
</dbReference>
<evidence type="ECO:0000259" key="4">
    <source>
        <dbReference type="Pfam" id="PF24237"/>
    </source>
</evidence>
<organism evidence="5 6">
    <name type="scientific">Petrolisthes cinctipes</name>
    <name type="common">Flat porcelain crab</name>
    <dbReference type="NCBI Taxonomy" id="88211"/>
    <lineage>
        <taxon>Eukaryota</taxon>
        <taxon>Metazoa</taxon>
        <taxon>Ecdysozoa</taxon>
        <taxon>Arthropoda</taxon>
        <taxon>Crustacea</taxon>
        <taxon>Multicrustacea</taxon>
        <taxon>Malacostraca</taxon>
        <taxon>Eumalacostraca</taxon>
        <taxon>Eucarida</taxon>
        <taxon>Decapoda</taxon>
        <taxon>Pleocyemata</taxon>
        <taxon>Anomura</taxon>
        <taxon>Galatheoidea</taxon>
        <taxon>Porcellanidae</taxon>
        <taxon>Petrolisthes</taxon>
    </lineage>
</organism>
<name>A0AAE1EMJ9_PETCI</name>
<dbReference type="InterPro" id="IPR003888">
    <property type="entry name" value="FYrich_N"/>
</dbReference>
<feature type="compositionally biased region" description="Low complexity" evidence="3">
    <location>
        <begin position="215"/>
        <end position="229"/>
    </location>
</feature>
<dbReference type="GO" id="GO:0005634">
    <property type="term" value="C:nucleus"/>
    <property type="evidence" value="ECO:0007669"/>
    <property type="project" value="UniProtKB-SubCell"/>
</dbReference>
<feature type="region of interest" description="Disordered" evidence="3">
    <location>
        <begin position="62"/>
        <end position="96"/>
    </location>
</feature>
<dbReference type="InterPro" id="IPR003889">
    <property type="entry name" value="FYrich_C"/>
</dbReference>
<sequence>MSSVWNTAENLLLGPSIDSARGRGTRLIEATHTVGVVQSNREDVLGLITATPSDVTVVTPVTTHSVPGRSSPANTSGSGSKVLVDKGRGRGGSSLPPAIAERLARHKAQEQLVYRHKLKHLKRIIKDLVFENAALCDQVAEVQQQVVVAAEERIFLLKRLLHHQTTTDTPTPTNQLTTTKSNNYFVLGSGSVDNWDSKKPKVTSVKRKTGDPTQGSSSSTPSPGGSSSSEKGRSRKSGGSNKPKRLCPPITLDSAGRPIFPITLGPLTIHSLGEIISDRDSYHSEHCIFPVGFCSSRMFASLRDPLRPVLYTCKIVDGGLAPRFEVVCEDEEEETVVTGRSPSECHNQILSTINLILDMDLLSIRPEGSDSEERGCRFFGLTHPSVQNVLQACPGARKCSRYKWVKFEVCRSEAEVESVFEAEKEASLCHEALLRNIRFARHHVTSP</sequence>
<dbReference type="PANTHER" id="PTHR22715:SF0">
    <property type="entry name" value="TRANSFORMING GROWTH FACTOR BETA REGULATOR 1"/>
    <property type="match status" value="1"/>
</dbReference>
<dbReference type="PROSITE" id="PS51543">
    <property type="entry name" value="FYRC"/>
    <property type="match status" value="1"/>
</dbReference>
<dbReference type="Pfam" id="PF05965">
    <property type="entry name" value="FYRC"/>
    <property type="match status" value="1"/>
</dbReference>
<dbReference type="SMART" id="SM00541">
    <property type="entry name" value="FYRN"/>
    <property type="match status" value="1"/>
</dbReference>
<evidence type="ECO:0000256" key="3">
    <source>
        <dbReference type="SAM" id="MobiDB-lite"/>
    </source>
</evidence>
<dbReference type="Pfam" id="PF05964">
    <property type="entry name" value="FYRN"/>
    <property type="match status" value="1"/>
</dbReference>
<evidence type="ECO:0000256" key="2">
    <source>
        <dbReference type="ARBA" id="ARBA00023242"/>
    </source>
</evidence>
<feature type="domain" description="INO80 complex subunit E N-terminal" evidence="4">
    <location>
        <begin position="114"/>
        <end position="160"/>
    </location>
</feature>
<feature type="region of interest" description="Disordered" evidence="3">
    <location>
        <begin position="196"/>
        <end position="250"/>
    </location>
</feature>
<dbReference type="GO" id="GO:0051726">
    <property type="term" value="P:regulation of cell cycle"/>
    <property type="evidence" value="ECO:0007669"/>
    <property type="project" value="TreeGrafter"/>
</dbReference>
<gene>
    <name evidence="5" type="ORF">Pcinc_036228</name>
</gene>
<protein>
    <recommendedName>
        <fullName evidence="4">INO80 complex subunit E N-terminal domain-containing protein</fullName>
    </recommendedName>
</protein>
<dbReference type="InterPro" id="IPR056515">
    <property type="entry name" value="INO80E_N"/>
</dbReference>
<evidence type="ECO:0000256" key="1">
    <source>
        <dbReference type="ARBA" id="ARBA00004123"/>
    </source>
</evidence>
<dbReference type="AlphaFoldDB" id="A0AAE1EMJ9"/>
<dbReference type="Proteomes" id="UP001286313">
    <property type="component" value="Unassembled WGS sequence"/>
</dbReference>
<accession>A0AAE1EMJ9</accession>
<comment type="subcellular location">
    <subcellularLocation>
        <location evidence="1">Nucleus</location>
    </subcellularLocation>
</comment>
<dbReference type="Gene3D" id="3.30.160.360">
    <property type="match status" value="1"/>
</dbReference>